<dbReference type="InterPro" id="IPR029058">
    <property type="entry name" value="AB_hydrolase_fold"/>
</dbReference>
<dbReference type="InterPro" id="IPR000073">
    <property type="entry name" value="AB_hydrolase_1"/>
</dbReference>
<protein>
    <submittedName>
        <fullName evidence="3">Alpha/beta fold hydrolase</fullName>
    </submittedName>
</protein>
<feature type="region of interest" description="Disordered" evidence="1">
    <location>
        <begin position="56"/>
        <end position="75"/>
    </location>
</feature>
<organism evidence="3 4">
    <name type="scientific">Baekduia soli</name>
    <dbReference type="NCBI Taxonomy" id="496014"/>
    <lineage>
        <taxon>Bacteria</taxon>
        <taxon>Bacillati</taxon>
        <taxon>Actinomycetota</taxon>
        <taxon>Thermoleophilia</taxon>
        <taxon>Solirubrobacterales</taxon>
        <taxon>Baekduiaceae</taxon>
        <taxon>Baekduia</taxon>
    </lineage>
</organism>
<dbReference type="InterPro" id="IPR050266">
    <property type="entry name" value="AB_hydrolase_sf"/>
</dbReference>
<dbReference type="EMBL" id="CP042430">
    <property type="protein sequence ID" value="QEC46541.1"/>
    <property type="molecule type" value="Genomic_DNA"/>
</dbReference>
<dbReference type="GO" id="GO:0016787">
    <property type="term" value="F:hydrolase activity"/>
    <property type="evidence" value="ECO:0007669"/>
    <property type="project" value="UniProtKB-KW"/>
</dbReference>
<evidence type="ECO:0000259" key="2">
    <source>
        <dbReference type="Pfam" id="PF12697"/>
    </source>
</evidence>
<feature type="compositionally biased region" description="Basic and acidic residues" evidence="1">
    <location>
        <begin position="56"/>
        <end position="68"/>
    </location>
</feature>
<evidence type="ECO:0000256" key="1">
    <source>
        <dbReference type="SAM" id="MobiDB-lite"/>
    </source>
</evidence>
<dbReference type="PANTHER" id="PTHR43798">
    <property type="entry name" value="MONOACYLGLYCEROL LIPASE"/>
    <property type="match status" value="1"/>
</dbReference>
<evidence type="ECO:0000313" key="4">
    <source>
        <dbReference type="Proteomes" id="UP000321805"/>
    </source>
</evidence>
<dbReference type="OrthoDB" id="4222986at2"/>
<dbReference type="AlphaFoldDB" id="A0A5B8U0N1"/>
<keyword evidence="3" id="KW-0378">Hydrolase</keyword>
<dbReference type="Pfam" id="PF12697">
    <property type="entry name" value="Abhydrolase_6"/>
    <property type="match status" value="1"/>
</dbReference>
<keyword evidence="4" id="KW-1185">Reference proteome</keyword>
<sequence length="272" mass="28313">MDVPSEDLPTTTVTGAGGVPIAVRTGGDGPSLVAVHGGMCDGRWWDPVRARLEADRTISTPDRRDHGASGHSSGPYALADEAQDLLAVLAATPAPVDLVGHSYGGLVALEAALRGAPLRAMVLYEPSIGDDDAMDGLLDRIEALVAEGEVDEAVGLLLTERMGMSPHRLAAAKVRPGWKQTAAHIGTLPRQGRTAAGYVMDREALAALAVPTLVMVGDMSPAWRLEACRELAGLLPAGRLEVMERHGHLGPVDDPDGFAATVMDFLDAPAGA</sequence>
<reference evidence="3 4" key="1">
    <citation type="journal article" date="2018" name="J. Microbiol.">
        <title>Baekduia soli gen. nov., sp. nov., a novel bacterium isolated from the soil of Baekdu Mountain and proposal of a novel family name, Baekduiaceae fam. nov.</title>
        <authorList>
            <person name="An D.S."/>
            <person name="Siddiqi M.Z."/>
            <person name="Kim K.H."/>
            <person name="Yu H.S."/>
            <person name="Im W.T."/>
        </authorList>
    </citation>
    <scope>NUCLEOTIDE SEQUENCE [LARGE SCALE GENOMIC DNA]</scope>
    <source>
        <strain evidence="3 4">BR7-21</strain>
    </source>
</reference>
<dbReference type="RefSeq" id="WP_146915860.1">
    <property type="nucleotide sequence ID" value="NZ_CP042430.1"/>
</dbReference>
<gene>
    <name evidence="3" type="ORF">FSW04_02415</name>
</gene>
<feature type="domain" description="AB hydrolase-1" evidence="2">
    <location>
        <begin position="32"/>
        <end position="260"/>
    </location>
</feature>
<dbReference type="Proteomes" id="UP000321805">
    <property type="component" value="Chromosome"/>
</dbReference>
<dbReference type="SUPFAM" id="SSF53474">
    <property type="entry name" value="alpha/beta-Hydrolases"/>
    <property type="match status" value="1"/>
</dbReference>
<evidence type="ECO:0000313" key="3">
    <source>
        <dbReference type="EMBL" id="QEC46541.1"/>
    </source>
</evidence>
<name>A0A5B8U0N1_9ACTN</name>
<proteinExistence type="predicted"/>
<accession>A0A5B8U0N1</accession>
<dbReference type="KEGG" id="bsol:FSW04_02415"/>
<dbReference type="Gene3D" id="3.40.50.1820">
    <property type="entry name" value="alpha/beta hydrolase"/>
    <property type="match status" value="1"/>
</dbReference>